<sequence length="80" mass="8602">MVRTLAMRLMILALTLASGPAPNAGSYDAGERLTRQNASDKTCADIGRLEIGVVRTAREESIFGKDSDGIDKENADCKMN</sequence>
<protein>
    <submittedName>
        <fullName evidence="2">Uncharacterized protein</fullName>
    </submittedName>
</protein>
<name>A0A2L2TWQ8_9HYPO</name>
<dbReference type="Proteomes" id="UP000245910">
    <property type="component" value="Chromosome I"/>
</dbReference>
<evidence type="ECO:0000313" key="3">
    <source>
        <dbReference type="Proteomes" id="UP000245910"/>
    </source>
</evidence>
<proteinExistence type="predicted"/>
<keyword evidence="3" id="KW-1185">Reference proteome</keyword>
<organism evidence="2 3">
    <name type="scientific">Fusarium venenatum</name>
    <dbReference type="NCBI Taxonomy" id="56646"/>
    <lineage>
        <taxon>Eukaryota</taxon>
        <taxon>Fungi</taxon>
        <taxon>Dikarya</taxon>
        <taxon>Ascomycota</taxon>
        <taxon>Pezizomycotina</taxon>
        <taxon>Sordariomycetes</taxon>
        <taxon>Hypocreomycetidae</taxon>
        <taxon>Hypocreales</taxon>
        <taxon>Nectriaceae</taxon>
        <taxon>Fusarium</taxon>
    </lineage>
</organism>
<dbReference type="EMBL" id="LN649229">
    <property type="protein sequence ID" value="CEI65005.1"/>
    <property type="molecule type" value="Genomic_DNA"/>
</dbReference>
<keyword evidence="1" id="KW-0732">Signal</keyword>
<feature type="signal peptide" evidence="1">
    <location>
        <begin position="1"/>
        <end position="17"/>
    </location>
</feature>
<feature type="chain" id="PRO_5015005520" evidence="1">
    <location>
        <begin position="18"/>
        <end position="80"/>
    </location>
</feature>
<reference evidence="3" key="1">
    <citation type="submission" date="2014-10" db="EMBL/GenBank/DDBJ databases">
        <authorList>
            <person name="King R."/>
        </authorList>
    </citation>
    <scope>NUCLEOTIDE SEQUENCE [LARGE SCALE GENOMIC DNA]</scope>
    <source>
        <strain evidence="3">A3/5</strain>
    </source>
</reference>
<evidence type="ECO:0000313" key="2">
    <source>
        <dbReference type="EMBL" id="CEI65005.1"/>
    </source>
</evidence>
<accession>A0A2L2TWQ8</accession>
<evidence type="ECO:0000256" key="1">
    <source>
        <dbReference type="SAM" id="SignalP"/>
    </source>
</evidence>
<dbReference type="AlphaFoldDB" id="A0A2L2TWQ8"/>